<keyword evidence="2" id="KW-0456">Lyase</keyword>
<dbReference type="GO" id="GO:0051213">
    <property type="term" value="F:dioxygenase activity"/>
    <property type="evidence" value="ECO:0007669"/>
    <property type="project" value="UniProtKB-KW"/>
</dbReference>
<keyword evidence="2" id="KW-0560">Oxidoreductase</keyword>
<dbReference type="AlphaFoldDB" id="A0A853CD24"/>
<comment type="caution">
    <text evidence="2">The sequence shown here is derived from an EMBL/GenBank/DDBJ whole genome shotgun (WGS) entry which is preliminary data.</text>
</comment>
<dbReference type="EMBL" id="JACBZT010000001">
    <property type="protein sequence ID" value="NYJ04999.1"/>
    <property type="molecule type" value="Genomic_DNA"/>
</dbReference>
<evidence type="ECO:0000313" key="2">
    <source>
        <dbReference type="EMBL" id="NYJ04999.1"/>
    </source>
</evidence>
<reference evidence="2 3" key="1">
    <citation type="submission" date="2020-07" db="EMBL/GenBank/DDBJ databases">
        <title>Sequencing the genomes of 1000 actinobacteria strains.</title>
        <authorList>
            <person name="Klenk H.-P."/>
        </authorList>
    </citation>
    <scope>NUCLEOTIDE SEQUENCE [LARGE SCALE GENOMIC DNA]</scope>
    <source>
        <strain evidence="2 3">DSM 104001</strain>
    </source>
</reference>
<feature type="domain" description="VOC" evidence="1">
    <location>
        <begin position="7"/>
        <end position="128"/>
    </location>
</feature>
<dbReference type="Proteomes" id="UP000541969">
    <property type="component" value="Unassembled WGS sequence"/>
</dbReference>
<evidence type="ECO:0000313" key="3">
    <source>
        <dbReference type="Proteomes" id="UP000541969"/>
    </source>
</evidence>
<dbReference type="InterPro" id="IPR004360">
    <property type="entry name" value="Glyas_Fos-R_dOase_dom"/>
</dbReference>
<gene>
    <name evidence="2" type="ORF">GGQ55_001277</name>
</gene>
<keyword evidence="3" id="KW-1185">Reference proteome</keyword>
<keyword evidence="2" id="KW-0223">Dioxygenase</keyword>
<dbReference type="PROSITE" id="PS51819">
    <property type="entry name" value="VOC"/>
    <property type="match status" value="1"/>
</dbReference>
<dbReference type="SUPFAM" id="SSF54593">
    <property type="entry name" value="Glyoxalase/Bleomycin resistance protein/Dihydroxybiphenyl dioxygenase"/>
    <property type="match status" value="1"/>
</dbReference>
<protein>
    <submittedName>
        <fullName evidence="2">Catechol 2,3-dioxygenase-like lactoylglutathione lyase family enzyme</fullName>
    </submittedName>
</protein>
<dbReference type="InterPro" id="IPR029068">
    <property type="entry name" value="Glyas_Bleomycin-R_OHBP_Dase"/>
</dbReference>
<dbReference type="PANTHER" id="PTHR36503">
    <property type="entry name" value="BLR2520 PROTEIN"/>
    <property type="match status" value="1"/>
</dbReference>
<evidence type="ECO:0000259" key="1">
    <source>
        <dbReference type="PROSITE" id="PS51819"/>
    </source>
</evidence>
<sequence length="133" mass="14136">MIAALDGLGAITLFTEDLARTAAFYRDVFGLPLLFEDDASAAFRFGGTVINVLRADAAHELIEPAPVGGTDAGRRMQLTVWVADTDAVCAQLAEHGVALLNGPVDRPWEQRTATFTDPGGHVWEVAQTLSPAS</sequence>
<dbReference type="Gene3D" id="3.10.180.10">
    <property type="entry name" value="2,3-Dihydroxybiphenyl 1,2-Dioxygenase, domain 1"/>
    <property type="match status" value="1"/>
</dbReference>
<dbReference type="InterPro" id="IPR037523">
    <property type="entry name" value="VOC_core"/>
</dbReference>
<dbReference type="GO" id="GO:0016829">
    <property type="term" value="F:lyase activity"/>
    <property type="evidence" value="ECO:0007669"/>
    <property type="project" value="UniProtKB-KW"/>
</dbReference>
<organism evidence="2 3">
    <name type="scientific">Petropleomorpha daqingensis</name>
    <dbReference type="NCBI Taxonomy" id="2026353"/>
    <lineage>
        <taxon>Bacteria</taxon>
        <taxon>Bacillati</taxon>
        <taxon>Actinomycetota</taxon>
        <taxon>Actinomycetes</taxon>
        <taxon>Geodermatophilales</taxon>
        <taxon>Geodermatophilaceae</taxon>
        <taxon>Petropleomorpha</taxon>
    </lineage>
</organism>
<dbReference type="Pfam" id="PF00903">
    <property type="entry name" value="Glyoxalase"/>
    <property type="match status" value="1"/>
</dbReference>
<dbReference type="RefSeq" id="WP_179715640.1">
    <property type="nucleotide sequence ID" value="NZ_JACBZT010000001.1"/>
</dbReference>
<name>A0A853CD24_9ACTN</name>
<proteinExistence type="predicted"/>
<dbReference type="PANTHER" id="PTHR36503:SF3">
    <property type="entry name" value="BLR0126 PROTEIN"/>
    <property type="match status" value="1"/>
</dbReference>
<accession>A0A853CD24</accession>